<sequence length="281" mass="32007">MDVLIEKGESSTKLSSLGLLVLDFQDTSPTIELNKRTVTGRNGSVYAGARFTEKTIKVSGRLLTQSNYHFEETKDVINALLSDVEPFYITKMYPEENFLYEFERPGEKLSDFDLFDIPHIPYKYRYKVTINGSINYSFLGKSTAGLLFNFNVSFTTAEMPFGQTVPVDKVITKNFIEYKGSAMCSQLEYPWYLKLTSNQEQTGSFTVKIGDRTFLYTASAKIKEGDILLLKGVENTLNGVNVNNHTNYEHFELLPSEENRNAFSTTFIGTVQLINFTEFYK</sequence>
<organism evidence="2 3">
    <name type="scientific">Candidatus Enterococcus clewellii</name>
    <dbReference type="NCBI Taxonomy" id="1834193"/>
    <lineage>
        <taxon>Bacteria</taxon>
        <taxon>Bacillati</taxon>
        <taxon>Bacillota</taxon>
        <taxon>Bacilli</taxon>
        <taxon>Lactobacillales</taxon>
        <taxon>Enterococcaceae</taxon>
        <taxon>Enterococcus</taxon>
    </lineage>
</organism>
<reference evidence="2" key="1">
    <citation type="submission" date="2017-05" db="EMBL/GenBank/DDBJ databases">
        <authorList>
            <consortium name="The Broad Institute Genomics Platform"/>
            <consortium name="The Broad Institute Genomic Center for Infectious Diseases"/>
            <person name="Earl A."/>
            <person name="Manson A."/>
            <person name="Schwartman J."/>
            <person name="Gilmore M."/>
            <person name="Abouelleil A."/>
            <person name="Cao P."/>
            <person name="Chapman S."/>
            <person name="Cusick C."/>
            <person name="Shea T."/>
            <person name="Young S."/>
            <person name="Neafsey D."/>
            <person name="Nusbaum C."/>
            <person name="Birren B."/>
        </authorList>
    </citation>
    <scope>NUCLEOTIDE SEQUENCE</scope>
    <source>
        <strain evidence="2">9E7_DIV0242</strain>
    </source>
</reference>
<dbReference type="Proteomes" id="UP000195141">
    <property type="component" value="Chromosome"/>
</dbReference>
<evidence type="ECO:0000313" key="3">
    <source>
        <dbReference type="Proteomes" id="UP000195141"/>
    </source>
</evidence>
<keyword evidence="3" id="KW-1185">Reference proteome</keyword>
<proteinExistence type="predicted"/>
<feature type="domain" description="Siphovirus-type tail component RIFT-related" evidence="1">
    <location>
        <begin position="23"/>
        <end position="91"/>
    </location>
</feature>
<evidence type="ECO:0000259" key="1">
    <source>
        <dbReference type="Pfam" id="PF05709"/>
    </source>
</evidence>
<dbReference type="AlphaFoldDB" id="A0AAQ3VU15"/>
<dbReference type="Pfam" id="PF05709">
    <property type="entry name" value="Sipho_tail"/>
    <property type="match status" value="1"/>
</dbReference>
<reference evidence="2" key="2">
    <citation type="submission" date="2024-03" db="EMBL/GenBank/DDBJ databases">
        <title>The Genome Sequence of Enterococcus sp. DIV0242b.</title>
        <authorList>
            <consortium name="The Broad Institute Genomics Platform"/>
            <consortium name="The Broad Institute Microbial Omics Core"/>
            <consortium name="The Broad Institute Genomic Center for Infectious Diseases"/>
            <person name="Earl A."/>
            <person name="Manson A."/>
            <person name="Gilmore M."/>
            <person name="Schwartman J."/>
            <person name="Shea T."/>
            <person name="Abouelleil A."/>
            <person name="Cao P."/>
            <person name="Chapman S."/>
            <person name="Cusick C."/>
            <person name="Young S."/>
            <person name="Neafsey D."/>
            <person name="Nusbaum C."/>
            <person name="Birren B."/>
        </authorList>
    </citation>
    <scope>NUCLEOTIDE SEQUENCE</scope>
    <source>
        <strain evidence="2">9E7_DIV0242</strain>
    </source>
</reference>
<accession>A0AAQ3VU15</accession>
<dbReference type="Gene3D" id="2.40.30.200">
    <property type="match status" value="1"/>
</dbReference>
<gene>
    <name evidence="2" type="ORF">A5888_001894</name>
</gene>
<dbReference type="EMBL" id="CP147247">
    <property type="protein sequence ID" value="WYJ90166.1"/>
    <property type="molecule type" value="Genomic_DNA"/>
</dbReference>
<name>A0AAQ3VU15_9ENTE</name>
<dbReference type="RefSeq" id="WP_339102046.1">
    <property type="nucleotide sequence ID" value="NZ_CP147247.1"/>
</dbReference>
<dbReference type="InterPro" id="IPR008841">
    <property type="entry name" value="Siphovirus-type_tail_N"/>
</dbReference>
<evidence type="ECO:0000313" key="2">
    <source>
        <dbReference type="EMBL" id="WYJ90166.1"/>
    </source>
</evidence>
<protein>
    <recommendedName>
        <fullName evidence="1">Siphovirus-type tail component RIFT-related domain-containing protein</fullName>
    </recommendedName>
</protein>